<feature type="transmembrane region" description="Helical" evidence="1">
    <location>
        <begin position="245"/>
        <end position="268"/>
    </location>
</feature>
<feature type="transmembrane region" description="Helical" evidence="1">
    <location>
        <begin position="221"/>
        <end position="238"/>
    </location>
</feature>
<keyword evidence="1" id="KW-1133">Transmembrane helix</keyword>
<dbReference type="PANTHER" id="PTHR20992">
    <property type="entry name" value="AT15442P-RELATED"/>
    <property type="match status" value="1"/>
</dbReference>
<feature type="transmembrane region" description="Helical" evidence="1">
    <location>
        <begin position="117"/>
        <end position="135"/>
    </location>
</feature>
<organism evidence="2 3">
    <name type="scientific">Geodermatophilus amargosae</name>
    <dbReference type="NCBI Taxonomy" id="1296565"/>
    <lineage>
        <taxon>Bacteria</taxon>
        <taxon>Bacillati</taxon>
        <taxon>Actinomycetota</taxon>
        <taxon>Actinomycetes</taxon>
        <taxon>Geodermatophilales</taxon>
        <taxon>Geodermatophilaceae</taxon>
        <taxon>Geodermatophilus</taxon>
    </lineage>
</organism>
<dbReference type="InterPro" id="IPR005240">
    <property type="entry name" value="DUF389"/>
</dbReference>
<keyword evidence="3" id="KW-1185">Reference proteome</keyword>
<feature type="transmembrane region" description="Helical" evidence="1">
    <location>
        <begin position="274"/>
        <end position="298"/>
    </location>
</feature>
<proteinExistence type="predicted"/>
<keyword evidence="1" id="KW-0812">Transmembrane</keyword>
<reference evidence="3" key="1">
    <citation type="submission" date="2016-10" db="EMBL/GenBank/DDBJ databases">
        <authorList>
            <person name="Varghese N."/>
            <person name="Submissions S."/>
        </authorList>
    </citation>
    <scope>NUCLEOTIDE SEQUENCE [LARGE SCALE GENOMIC DNA]</scope>
    <source>
        <strain evidence="3">DSM 46136</strain>
    </source>
</reference>
<name>A0A1I6ZGF8_9ACTN</name>
<feature type="transmembrane region" description="Helical" evidence="1">
    <location>
        <begin position="176"/>
        <end position="201"/>
    </location>
</feature>
<dbReference type="Proteomes" id="UP000199546">
    <property type="component" value="Unassembled WGS sequence"/>
</dbReference>
<accession>A0A1I6ZGF8</accession>
<evidence type="ECO:0000313" key="3">
    <source>
        <dbReference type="Proteomes" id="UP000199546"/>
    </source>
</evidence>
<dbReference type="EMBL" id="FPBA01000005">
    <property type="protein sequence ID" value="SFT61729.1"/>
    <property type="molecule type" value="Genomic_DNA"/>
</dbReference>
<dbReference type="AlphaFoldDB" id="A0A1I6ZGF8"/>
<protein>
    <submittedName>
        <fullName evidence="2">Uncharacterized hydrophobic domain-containing protein</fullName>
    </submittedName>
</protein>
<gene>
    <name evidence="2" type="ORF">SAMN05660657_01914</name>
</gene>
<dbReference type="RefSeq" id="WP_217644630.1">
    <property type="nucleotide sequence ID" value="NZ_FPBA01000005.1"/>
</dbReference>
<dbReference type="PANTHER" id="PTHR20992:SF9">
    <property type="entry name" value="AT15442P-RELATED"/>
    <property type="match status" value="1"/>
</dbReference>
<evidence type="ECO:0000313" key="2">
    <source>
        <dbReference type="EMBL" id="SFT61729.1"/>
    </source>
</evidence>
<dbReference type="Pfam" id="PF04087">
    <property type="entry name" value="DUF389"/>
    <property type="match status" value="1"/>
</dbReference>
<sequence length="323" mass="33245">MLLQLRVTVPPDRTDDVRDLFHRCPGTAHLAVLPGASVSPPGDLVLADVARESADALVAGLRVLHVDRDGGIAIEAVDTAVSASAERAELDAPGDGSDAVVWEQVVRTTAADSSLSVSYLSFLTIATLLAAVAIVNDSAILVIGAMVLGPEFAPLAGLAVALVHRRRSIARAATRALAVGFLVAIAVTTLVTLAGRGLGWFGPGVLTMDRPQTGFITAPDHWSVVVAVLAGIAGVLSLTSAKSGALVGVFISVTTVPAAADMAVSLALGGGAEFWRAALQLGINLVGIVVAAVVTLVLQRVLWRRVPQVLPRFEATTRTGMRA</sequence>
<feature type="transmembrane region" description="Helical" evidence="1">
    <location>
        <begin position="141"/>
        <end position="164"/>
    </location>
</feature>
<keyword evidence="1" id="KW-0472">Membrane</keyword>
<dbReference type="STRING" id="1296565.SAMN05660657_01914"/>
<evidence type="ECO:0000256" key="1">
    <source>
        <dbReference type="SAM" id="Phobius"/>
    </source>
</evidence>